<feature type="compositionally biased region" description="Acidic residues" evidence="1">
    <location>
        <begin position="420"/>
        <end position="435"/>
    </location>
</feature>
<feature type="compositionally biased region" description="Polar residues" evidence="1">
    <location>
        <begin position="404"/>
        <end position="415"/>
    </location>
</feature>
<evidence type="ECO:0000256" key="2">
    <source>
        <dbReference type="SAM" id="SignalP"/>
    </source>
</evidence>
<feature type="signal peptide" evidence="2">
    <location>
        <begin position="1"/>
        <end position="23"/>
    </location>
</feature>
<feature type="region of interest" description="Disordered" evidence="1">
    <location>
        <begin position="339"/>
        <end position="366"/>
    </location>
</feature>
<feature type="compositionally biased region" description="Polar residues" evidence="1">
    <location>
        <begin position="340"/>
        <end position="352"/>
    </location>
</feature>
<accession>A0ABR4F4L1</accession>
<feature type="region of interest" description="Disordered" evidence="1">
    <location>
        <begin position="171"/>
        <end position="322"/>
    </location>
</feature>
<dbReference type="EMBL" id="JBAWTH010000012">
    <property type="protein sequence ID" value="KAL2289633.1"/>
    <property type="molecule type" value="Genomic_DNA"/>
</dbReference>
<organism evidence="3 4">
    <name type="scientific">Diaporthe vaccinii</name>
    <dbReference type="NCBI Taxonomy" id="105482"/>
    <lineage>
        <taxon>Eukaryota</taxon>
        <taxon>Fungi</taxon>
        <taxon>Dikarya</taxon>
        <taxon>Ascomycota</taxon>
        <taxon>Pezizomycotina</taxon>
        <taxon>Sordariomycetes</taxon>
        <taxon>Sordariomycetidae</taxon>
        <taxon>Diaporthales</taxon>
        <taxon>Diaporthaceae</taxon>
        <taxon>Diaporthe</taxon>
        <taxon>Diaporthe eres species complex</taxon>
    </lineage>
</organism>
<keyword evidence="2" id="KW-0732">Signal</keyword>
<protein>
    <submittedName>
        <fullName evidence="3">Uncharacterized protein</fullName>
    </submittedName>
</protein>
<sequence length="533" mass="59388">MIFICLIFICFFLVLLQFHKVLLLPSPPGNPRLPRLPRSALPPFPNYRDSGLALLLADFFRFRRRGASETHPSVQSVSLVGSWDNFERPYTMERDSRRDRRQWRGCYVFKDVIYDGERPGSSRRNGGLKMGQPYYYYYELDGSVETHDPSLPTTTTCPYLPGQTVNMMWVPTEKSDRKRSASLSSVRREDFKTMSPQDKYSTPRPAPSAPELLTPAYRPATSQVPVRTLKHKRSDRSISPTPSWWSPRKLFTRKNSVSSQASSDRHSDDASVTSSSSGDEHRRSGLSSSSEGSRTRPMSPDSLRRFLSDDTSVVTPPADDAERLFLSIPDDIAEEDDDNFATSAASETSPKTILSPPPPVSRNYSSNTLRRLPENESVVTLTAPKPATAISRPQPFHLDDEQETPTSRFSFSSDEGSIYGDDETDATSPETDADAEIPSFYHSEAEEDETDSDIVSPPAAFQSSKTGLTMGRESLEQSLADAFQGYRLPRTSMDGSNKVPVAVVLSPPLLAAPAGSVVDDFMSEMTNFQSKWI</sequence>
<evidence type="ECO:0000256" key="1">
    <source>
        <dbReference type="SAM" id="MobiDB-lite"/>
    </source>
</evidence>
<feature type="chain" id="PRO_5045031903" evidence="2">
    <location>
        <begin position="24"/>
        <end position="533"/>
    </location>
</feature>
<feature type="compositionally biased region" description="Low complexity" evidence="1">
    <location>
        <begin position="285"/>
        <end position="299"/>
    </location>
</feature>
<feature type="region of interest" description="Disordered" evidence="1">
    <location>
        <begin position="382"/>
        <end position="466"/>
    </location>
</feature>
<name>A0ABR4F4L1_9PEZI</name>
<dbReference type="PANTHER" id="PTHR40625">
    <property type="entry name" value="GTP-BINDING PROTEIN ESDC-RELATED"/>
    <property type="match status" value="1"/>
</dbReference>
<reference evidence="3 4" key="1">
    <citation type="submission" date="2024-03" db="EMBL/GenBank/DDBJ databases">
        <title>A high-quality draft genome sequence of Diaporthe vaccinii, a causative agent of upright dieback and viscid rot disease in cranberry plants.</title>
        <authorList>
            <person name="Sarrasin M."/>
            <person name="Lang B.F."/>
            <person name="Burger G."/>
        </authorList>
    </citation>
    <scope>NUCLEOTIDE SEQUENCE [LARGE SCALE GENOMIC DNA]</scope>
    <source>
        <strain evidence="3 4">IS7</strain>
    </source>
</reference>
<dbReference type="PANTHER" id="PTHR40625:SF1">
    <property type="entry name" value="AMP-ACTIVATED PROTEIN KINASE GLYCOGEN-BINDING DOMAIN-CONTAINING PROTEIN"/>
    <property type="match status" value="1"/>
</dbReference>
<dbReference type="Proteomes" id="UP001600888">
    <property type="component" value="Unassembled WGS sequence"/>
</dbReference>
<comment type="caution">
    <text evidence="3">The sequence shown here is derived from an EMBL/GenBank/DDBJ whole genome shotgun (WGS) entry which is preliminary data.</text>
</comment>
<keyword evidence="4" id="KW-1185">Reference proteome</keyword>
<evidence type="ECO:0000313" key="4">
    <source>
        <dbReference type="Proteomes" id="UP001600888"/>
    </source>
</evidence>
<gene>
    <name evidence="3" type="ORF">FJTKL_01876</name>
</gene>
<dbReference type="EMBL" id="JBAWTH010000012">
    <property type="protein sequence ID" value="KAL2289630.1"/>
    <property type="molecule type" value="Genomic_DNA"/>
</dbReference>
<evidence type="ECO:0000313" key="3">
    <source>
        <dbReference type="EMBL" id="KAL2289633.1"/>
    </source>
</evidence>
<feature type="compositionally biased region" description="Polar residues" evidence="1">
    <location>
        <begin position="253"/>
        <end position="262"/>
    </location>
</feature>
<proteinExistence type="predicted"/>